<keyword evidence="7 13" id="KW-0812">Transmembrane</keyword>
<dbReference type="InterPro" id="IPR029044">
    <property type="entry name" value="Nucleotide-diphossugar_trans"/>
</dbReference>
<dbReference type="GO" id="GO:0005789">
    <property type="term" value="C:endoplasmic reticulum membrane"/>
    <property type="evidence" value="ECO:0007669"/>
    <property type="project" value="UniProtKB-SubCell"/>
</dbReference>
<keyword evidence="10 13" id="KW-1133">Transmembrane helix</keyword>
<sequence>MEFINYLIMFAIVTICGLTIGLILMSPRPRPLTDNEKYYKRSSTDKARLLPSIFDEPPKYTYSIIVPAYNEAQRMPNMLKETVKYLEDRKDSDKTFSYEIIVVDDASDDGTSNVALEFSKSRGIELKVLTLEKNRKKGGAVTLGILCASGKYILFADADGATKFSDLDCLEKELSKISKEGYGVAVGSRAHLMKTEAVVKRSLIRNFLMHSFHKLLYLLGIRAIKDTQCGFKLFTRKAALNIFNNIHVEGWIFDIEVLLVAQYFKMPIVEVSVTWHEIDGSKVSLIKDSIKMAIDLLIIRLNYLFGFWKVKDFNSLSKIKSE</sequence>
<evidence type="ECO:0000256" key="4">
    <source>
        <dbReference type="ARBA" id="ARBA00012583"/>
    </source>
</evidence>
<evidence type="ECO:0000259" key="14">
    <source>
        <dbReference type="Pfam" id="PF00535"/>
    </source>
</evidence>
<evidence type="ECO:0000256" key="9">
    <source>
        <dbReference type="ARBA" id="ARBA00022968"/>
    </source>
</evidence>
<keyword evidence="11 13" id="KW-0472">Membrane</keyword>
<evidence type="ECO:0000256" key="5">
    <source>
        <dbReference type="ARBA" id="ARBA00022676"/>
    </source>
</evidence>
<keyword evidence="9" id="KW-0735">Signal-anchor</keyword>
<evidence type="ECO:0000256" key="6">
    <source>
        <dbReference type="ARBA" id="ARBA00022679"/>
    </source>
</evidence>
<dbReference type="GO" id="GO:0006487">
    <property type="term" value="P:protein N-linked glycosylation"/>
    <property type="evidence" value="ECO:0007669"/>
    <property type="project" value="TreeGrafter"/>
</dbReference>
<dbReference type="AlphaFoldDB" id="A0A9W4SKD5"/>
<evidence type="ECO:0000313" key="15">
    <source>
        <dbReference type="EMBL" id="CAI2171619.1"/>
    </source>
</evidence>
<evidence type="ECO:0000256" key="2">
    <source>
        <dbReference type="ARBA" id="ARBA00004922"/>
    </source>
</evidence>
<comment type="pathway">
    <text evidence="2">Protein modification; protein glycosylation.</text>
</comment>
<evidence type="ECO:0000256" key="13">
    <source>
        <dbReference type="SAM" id="Phobius"/>
    </source>
</evidence>
<evidence type="ECO:0000256" key="7">
    <source>
        <dbReference type="ARBA" id="ARBA00022692"/>
    </source>
</evidence>
<keyword evidence="8" id="KW-0256">Endoplasmic reticulum</keyword>
<dbReference type="Pfam" id="PF00535">
    <property type="entry name" value="Glycos_transf_2"/>
    <property type="match status" value="1"/>
</dbReference>
<evidence type="ECO:0000256" key="1">
    <source>
        <dbReference type="ARBA" id="ARBA00004389"/>
    </source>
</evidence>
<keyword evidence="16" id="KW-1185">Reference proteome</keyword>
<keyword evidence="5" id="KW-0328">Glycosyltransferase</keyword>
<comment type="catalytic activity">
    <reaction evidence="12">
        <text>a di-trans,poly-cis-dolichyl phosphate + UDP-alpha-D-glucose = a di-trans,poly-cis-dolichyl beta-D-glucosyl phosphate + UDP</text>
        <dbReference type="Rhea" id="RHEA:15401"/>
        <dbReference type="Rhea" id="RHEA-COMP:19498"/>
        <dbReference type="Rhea" id="RHEA-COMP:19502"/>
        <dbReference type="ChEBI" id="CHEBI:57525"/>
        <dbReference type="ChEBI" id="CHEBI:57683"/>
        <dbReference type="ChEBI" id="CHEBI:58223"/>
        <dbReference type="ChEBI" id="CHEBI:58885"/>
        <dbReference type="EC" id="2.4.1.117"/>
    </reaction>
    <physiologicalReaction direction="left-to-right" evidence="12">
        <dbReference type="Rhea" id="RHEA:15402"/>
    </physiologicalReaction>
</comment>
<comment type="caution">
    <text evidence="15">The sequence shown here is derived from an EMBL/GenBank/DDBJ whole genome shotgun (WGS) entry which is preliminary data.</text>
</comment>
<dbReference type="EMBL" id="CAMKVN010000838">
    <property type="protein sequence ID" value="CAI2171619.1"/>
    <property type="molecule type" value="Genomic_DNA"/>
</dbReference>
<proteinExistence type="inferred from homology"/>
<keyword evidence="6" id="KW-0808">Transferase</keyword>
<evidence type="ECO:0000256" key="11">
    <source>
        <dbReference type="ARBA" id="ARBA00023136"/>
    </source>
</evidence>
<dbReference type="EC" id="2.4.1.117" evidence="4"/>
<dbReference type="CDD" id="cd04188">
    <property type="entry name" value="DPG_synthase"/>
    <property type="match status" value="1"/>
</dbReference>
<evidence type="ECO:0000313" key="16">
    <source>
        <dbReference type="Proteomes" id="UP001153678"/>
    </source>
</evidence>
<dbReference type="InterPro" id="IPR035518">
    <property type="entry name" value="DPG_synthase"/>
</dbReference>
<gene>
    <name evidence="15" type="ORF">FWILDA_LOCUS5171</name>
</gene>
<organism evidence="15 16">
    <name type="scientific">Funneliformis geosporum</name>
    <dbReference type="NCBI Taxonomy" id="1117311"/>
    <lineage>
        <taxon>Eukaryota</taxon>
        <taxon>Fungi</taxon>
        <taxon>Fungi incertae sedis</taxon>
        <taxon>Mucoromycota</taxon>
        <taxon>Glomeromycotina</taxon>
        <taxon>Glomeromycetes</taxon>
        <taxon>Glomerales</taxon>
        <taxon>Glomeraceae</taxon>
        <taxon>Funneliformis</taxon>
    </lineage>
</organism>
<comment type="similarity">
    <text evidence="3">Belongs to the glycosyltransferase 2 family.</text>
</comment>
<reference evidence="15" key="1">
    <citation type="submission" date="2022-08" db="EMBL/GenBank/DDBJ databases">
        <authorList>
            <person name="Kallberg Y."/>
            <person name="Tangrot J."/>
            <person name="Rosling A."/>
        </authorList>
    </citation>
    <scope>NUCLEOTIDE SEQUENCE</scope>
    <source>
        <strain evidence="15">Wild A</strain>
    </source>
</reference>
<evidence type="ECO:0000256" key="8">
    <source>
        <dbReference type="ARBA" id="ARBA00022824"/>
    </source>
</evidence>
<evidence type="ECO:0000256" key="12">
    <source>
        <dbReference type="ARBA" id="ARBA00045097"/>
    </source>
</evidence>
<protein>
    <recommendedName>
        <fullName evidence="4">dolichyl-phosphate beta-glucosyltransferase</fullName>
        <ecNumber evidence="4">2.4.1.117</ecNumber>
    </recommendedName>
</protein>
<dbReference type="Gene3D" id="3.90.550.10">
    <property type="entry name" value="Spore Coat Polysaccharide Biosynthesis Protein SpsA, Chain A"/>
    <property type="match status" value="1"/>
</dbReference>
<dbReference type="Proteomes" id="UP001153678">
    <property type="component" value="Unassembled WGS sequence"/>
</dbReference>
<comment type="subcellular location">
    <subcellularLocation>
        <location evidence="1">Endoplasmic reticulum membrane</location>
        <topology evidence="1">Single-pass membrane protein</topology>
    </subcellularLocation>
</comment>
<dbReference type="PANTHER" id="PTHR10859">
    <property type="entry name" value="GLYCOSYL TRANSFERASE"/>
    <property type="match status" value="1"/>
</dbReference>
<dbReference type="OrthoDB" id="3784at2759"/>
<name>A0A9W4SKD5_9GLOM</name>
<dbReference type="InterPro" id="IPR001173">
    <property type="entry name" value="Glyco_trans_2-like"/>
</dbReference>
<evidence type="ECO:0000256" key="10">
    <source>
        <dbReference type="ARBA" id="ARBA00022989"/>
    </source>
</evidence>
<feature type="transmembrane region" description="Helical" evidence="13">
    <location>
        <begin position="6"/>
        <end position="25"/>
    </location>
</feature>
<feature type="domain" description="Glycosyltransferase 2-like" evidence="14">
    <location>
        <begin position="63"/>
        <end position="239"/>
    </location>
</feature>
<dbReference type="SUPFAM" id="SSF53448">
    <property type="entry name" value="Nucleotide-diphospho-sugar transferases"/>
    <property type="match status" value="1"/>
</dbReference>
<dbReference type="PANTHER" id="PTHR10859:SF91">
    <property type="entry name" value="DOLICHYL-PHOSPHATE BETA-GLUCOSYLTRANSFERASE"/>
    <property type="match status" value="1"/>
</dbReference>
<accession>A0A9W4SKD5</accession>
<dbReference type="GO" id="GO:0004581">
    <property type="term" value="F:dolichyl-phosphate beta-glucosyltransferase activity"/>
    <property type="evidence" value="ECO:0007669"/>
    <property type="project" value="UniProtKB-EC"/>
</dbReference>
<evidence type="ECO:0000256" key="3">
    <source>
        <dbReference type="ARBA" id="ARBA00006739"/>
    </source>
</evidence>